<sequence length="140" mass="16002">MTTINKHVTENAEGSGSSIHNIEAYQHPHGYPRLYADYQNPYYIYHLRSKPQSSYMHDHSRINNDPRKFLVPENEYQVPKTSIPPGSVTEQIWGLPGIPIHRWSYQLPFINHFETIHTGPLVSLISHGGLSVGLSLRESL</sequence>
<evidence type="ECO:0000313" key="2">
    <source>
        <dbReference type="Proteomes" id="UP001153365"/>
    </source>
</evidence>
<evidence type="ECO:0000313" key="1">
    <source>
        <dbReference type="EMBL" id="CAH7683327.1"/>
    </source>
</evidence>
<keyword evidence="2" id="KW-1185">Reference proteome</keyword>
<reference evidence="1" key="1">
    <citation type="submission" date="2022-06" db="EMBL/GenBank/DDBJ databases">
        <authorList>
            <consortium name="SYNGENTA / RWTH Aachen University"/>
        </authorList>
    </citation>
    <scope>NUCLEOTIDE SEQUENCE</scope>
</reference>
<name>A0AAV0B8N6_PHAPC</name>
<dbReference type="EMBL" id="CALTRL010004619">
    <property type="protein sequence ID" value="CAH7683327.1"/>
    <property type="molecule type" value="Genomic_DNA"/>
</dbReference>
<dbReference type="AlphaFoldDB" id="A0AAV0B8N6"/>
<comment type="caution">
    <text evidence="1">The sequence shown here is derived from an EMBL/GenBank/DDBJ whole genome shotgun (WGS) entry which is preliminary data.</text>
</comment>
<organism evidence="1 2">
    <name type="scientific">Phakopsora pachyrhizi</name>
    <name type="common">Asian soybean rust disease fungus</name>
    <dbReference type="NCBI Taxonomy" id="170000"/>
    <lineage>
        <taxon>Eukaryota</taxon>
        <taxon>Fungi</taxon>
        <taxon>Dikarya</taxon>
        <taxon>Basidiomycota</taxon>
        <taxon>Pucciniomycotina</taxon>
        <taxon>Pucciniomycetes</taxon>
        <taxon>Pucciniales</taxon>
        <taxon>Phakopsoraceae</taxon>
        <taxon>Phakopsora</taxon>
    </lineage>
</organism>
<dbReference type="Proteomes" id="UP001153365">
    <property type="component" value="Unassembled WGS sequence"/>
</dbReference>
<gene>
    <name evidence="1" type="ORF">PPACK8108_LOCUS16787</name>
</gene>
<accession>A0AAV0B8N6</accession>
<protein>
    <submittedName>
        <fullName evidence="1">Uncharacterized protein</fullName>
    </submittedName>
</protein>
<proteinExistence type="predicted"/>